<dbReference type="PANTHER" id="PTHR45586">
    <property type="entry name" value="TPR REPEAT-CONTAINING PROTEIN PA4667"/>
    <property type="match status" value="1"/>
</dbReference>
<dbReference type="SMART" id="SM00028">
    <property type="entry name" value="TPR"/>
    <property type="match status" value="8"/>
</dbReference>
<comment type="caution">
    <text evidence="4">The sequence shown here is derived from an EMBL/GenBank/DDBJ whole genome shotgun (WGS) entry which is preliminary data.</text>
</comment>
<dbReference type="PANTHER" id="PTHR45586:SF15">
    <property type="entry name" value="TPR REPEAT-CONTAINING PROTEIN YPIA"/>
    <property type="match status" value="1"/>
</dbReference>
<evidence type="ECO:0000256" key="1">
    <source>
        <dbReference type="ARBA" id="ARBA00022737"/>
    </source>
</evidence>
<dbReference type="InterPro" id="IPR011990">
    <property type="entry name" value="TPR-like_helical_dom_sf"/>
</dbReference>
<dbReference type="InterPro" id="IPR051012">
    <property type="entry name" value="CellSynth/LPSAsmb/PSIAsmb"/>
</dbReference>
<feature type="repeat" description="TPR" evidence="3">
    <location>
        <begin position="277"/>
        <end position="310"/>
    </location>
</feature>
<proteinExistence type="predicted"/>
<keyword evidence="5" id="KW-1185">Reference proteome</keyword>
<evidence type="ECO:0000256" key="3">
    <source>
        <dbReference type="PROSITE-ProRule" id="PRU00339"/>
    </source>
</evidence>
<gene>
    <name evidence="4" type="ORF">ACFOY7_14910</name>
</gene>
<sequence>MTERKVKRVEHLNRAIELIHHGDMEQALNILQELAKNSDNNEKLDIIQIYIELGIEDEARILLEDIIQKEPKHAEAKILLADIFINDNEDEKAITILNEIDRTNGFYTQALLQLADLYQAQGLFEVAESKLIEAKRLAPDEPVIDFALGEFLFSIGDYHKATIYFDKLAKETEEFAGVNIQARLAEAHALNGEFEEALEHFQSLDTEDPELLFRYGFLAYKSERFEIAIKTWEKLLELELEYPSVYRYLAQAYEEEGLMTEASETAEKGVDMDPFNKEMWYVAGRILHKSGRSDEAFQFIEEAIRIDQEYQEALLFLVEIYKNEGEYTRLIELLSNKVDIDQLDGVFHWELAKAYNEEEQYNEALNAYQNAYTKMDKDVDFMRDYGYFLVEEGRISDAILVLGQYLAMEPSDFEVEQYVERLRNRDNTL</sequence>
<dbReference type="EMBL" id="JBHSDT010000008">
    <property type="protein sequence ID" value="MFC4404358.1"/>
    <property type="molecule type" value="Genomic_DNA"/>
</dbReference>
<organism evidence="4 5">
    <name type="scientific">Gracilibacillus xinjiangensis</name>
    <dbReference type="NCBI Taxonomy" id="1193282"/>
    <lineage>
        <taxon>Bacteria</taxon>
        <taxon>Bacillati</taxon>
        <taxon>Bacillota</taxon>
        <taxon>Bacilli</taxon>
        <taxon>Bacillales</taxon>
        <taxon>Bacillaceae</taxon>
        <taxon>Gracilibacillus</taxon>
    </lineage>
</organism>
<accession>A0ABV8WZ25</accession>
<dbReference type="Gene3D" id="1.25.40.10">
    <property type="entry name" value="Tetratricopeptide repeat domain"/>
    <property type="match status" value="4"/>
</dbReference>
<dbReference type="Pfam" id="PF14559">
    <property type="entry name" value="TPR_19"/>
    <property type="match status" value="2"/>
</dbReference>
<evidence type="ECO:0000313" key="5">
    <source>
        <dbReference type="Proteomes" id="UP001595882"/>
    </source>
</evidence>
<feature type="repeat" description="TPR" evidence="3">
    <location>
        <begin position="178"/>
        <end position="211"/>
    </location>
</feature>
<dbReference type="Pfam" id="PF13181">
    <property type="entry name" value="TPR_8"/>
    <property type="match status" value="1"/>
</dbReference>
<evidence type="ECO:0000256" key="2">
    <source>
        <dbReference type="ARBA" id="ARBA00022803"/>
    </source>
</evidence>
<dbReference type="Pfam" id="PF13432">
    <property type="entry name" value="TPR_16"/>
    <property type="match status" value="2"/>
</dbReference>
<keyword evidence="2 3" id="KW-0802">TPR repeat</keyword>
<feature type="repeat" description="TPR" evidence="3">
    <location>
        <begin position="243"/>
        <end position="276"/>
    </location>
</feature>
<dbReference type="Proteomes" id="UP001595882">
    <property type="component" value="Unassembled WGS sequence"/>
</dbReference>
<dbReference type="InterPro" id="IPR019734">
    <property type="entry name" value="TPR_rpt"/>
</dbReference>
<reference evidence="5" key="1">
    <citation type="journal article" date="2019" name="Int. J. Syst. Evol. Microbiol.">
        <title>The Global Catalogue of Microorganisms (GCM) 10K type strain sequencing project: providing services to taxonomists for standard genome sequencing and annotation.</title>
        <authorList>
            <consortium name="The Broad Institute Genomics Platform"/>
            <consortium name="The Broad Institute Genome Sequencing Center for Infectious Disease"/>
            <person name="Wu L."/>
            <person name="Ma J."/>
        </authorList>
    </citation>
    <scope>NUCLEOTIDE SEQUENCE [LARGE SCALE GENOMIC DNA]</scope>
    <source>
        <strain evidence="5">CCUG 37865</strain>
    </source>
</reference>
<dbReference type="SUPFAM" id="SSF48452">
    <property type="entry name" value="TPR-like"/>
    <property type="match status" value="2"/>
</dbReference>
<dbReference type="RefSeq" id="WP_390252930.1">
    <property type="nucleotide sequence ID" value="NZ_JBHSDT010000008.1"/>
</dbReference>
<name>A0ABV8WZ25_9BACI</name>
<evidence type="ECO:0000313" key="4">
    <source>
        <dbReference type="EMBL" id="MFC4404358.1"/>
    </source>
</evidence>
<keyword evidence="1" id="KW-0677">Repeat</keyword>
<protein>
    <submittedName>
        <fullName evidence="4">Tetratricopeptide repeat protein</fullName>
    </submittedName>
</protein>
<dbReference type="PROSITE" id="PS50005">
    <property type="entry name" value="TPR"/>
    <property type="match status" value="3"/>
</dbReference>